<evidence type="ECO:0000256" key="1">
    <source>
        <dbReference type="SAM" id="MobiDB-lite"/>
    </source>
</evidence>
<proteinExistence type="predicted"/>
<accession>A0A9Q1G835</accession>
<protein>
    <submittedName>
        <fullName evidence="2">Uncharacterized protein</fullName>
    </submittedName>
</protein>
<dbReference type="AlphaFoldDB" id="A0A9Q1G835"/>
<evidence type="ECO:0000313" key="2">
    <source>
        <dbReference type="EMBL" id="KAJ8376768.1"/>
    </source>
</evidence>
<evidence type="ECO:0000313" key="3">
    <source>
        <dbReference type="Proteomes" id="UP001152622"/>
    </source>
</evidence>
<feature type="compositionally biased region" description="Basic and acidic residues" evidence="1">
    <location>
        <begin position="78"/>
        <end position="89"/>
    </location>
</feature>
<name>A0A9Q1G835_SYNKA</name>
<gene>
    <name evidence="2" type="ORF">SKAU_G00073480</name>
</gene>
<reference evidence="2" key="1">
    <citation type="journal article" date="2023" name="Science">
        <title>Genome structures resolve the early diversification of teleost fishes.</title>
        <authorList>
            <person name="Parey E."/>
            <person name="Louis A."/>
            <person name="Montfort J."/>
            <person name="Bouchez O."/>
            <person name="Roques C."/>
            <person name="Iampietro C."/>
            <person name="Lluch J."/>
            <person name="Castinel A."/>
            <person name="Donnadieu C."/>
            <person name="Desvignes T."/>
            <person name="Floi Bucao C."/>
            <person name="Jouanno E."/>
            <person name="Wen M."/>
            <person name="Mejri S."/>
            <person name="Dirks R."/>
            <person name="Jansen H."/>
            <person name="Henkel C."/>
            <person name="Chen W.J."/>
            <person name="Zahm M."/>
            <person name="Cabau C."/>
            <person name="Klopp C."/>
            <person name="Thompson A.W."/>
            <person name="Robinson-Rechavi M."/>
            <person name="Braasch I."/>
            <person name="Lecointre G."/>
            <person name="Bobe J."/>
            <person name="Postlethwait J.H."/>
            <person name="Berthelot C."/>
            <person name="Roest Crollius H."/>
            <person name="Guiguen Y."/>
        </authorList>
    </citation>
    <scope>NUCLEOTIDE SEQUENCE</scope>
    <source>
        <strain evidence="2">WJC10195</strain>
    </source>
</reference>
<feature type="compositionally biased region" description="Low complexity" evidence="1">
    <location>
        <begin position="1"/>
        <end position="17"/>
    </location>
</feature>
<keyword evidence="3" id="KW-1185">Reference proteome</keyword>
<dbReference type="EMBL" id="JAINUF010000002">
    <property type="protein sequence ID" value="KAJ8376768.1"/>
    <property type="molecule type" value="Genomic_DNA"/>
</dbReference>
<comment type="caution">
    <text evidence="2">The sequence shown here is derived from an EMBL/GenBank/DDBJ whole genome shotgun (WGS) entry which is preliminary data.</text>
</comment>
<organism evidence="2 3">
    <name type="scientific">Synaphobranchus kaupii</name>
    <name type="common">Kaup's arrowtooth eel</name>
    <dbReference type="NCBI Taxonomy" id="118154"/>
    <lineage>
        <taxon>Eukaryota</taxon>
        <taxon>Metazoa</taxon>
        <taxon>Chordata</taxon>
        <taxon>Craniata</taxon>
        <taxon>Vertebrata</taxon>
        <taxon>Euteleostomi</taxon>
        <taxon>Actinopterygii</taxon>
        <taxon>Neopterygii</taxon>
        <taxon>Teleostei</taxon>
        <taxon>Anguilliformes</taxon>
        <taxon>Synaphobranchidae</taxon>
        <taxon>Synaphobranchus</taxon>
    </lineage>
</organism>
<dbReference type="Proteomes" id="UP001152622">
    <property type="component" value="Chromosome 2"/>
</dbReference>
<feature type="region of interest" description="Disordered" evidence="1">
    <location>
        <begin position="1"/>
        <end position="102"/>
    </location>
</feature>
<sequence>MGTTDAASARALTTARAPRSDRVFKSGVKIPTGFHGSLASPRGAARVGQARVSGPPRGPRGFPDASRAFPAPQNSGKEAGDREVKRESGRGAITRSKAPVLN</sequence>